<dbReference type="Proteomes" id="UP001207468">
    <property type="component" value="Unassembled WGS sequence"/>
</dbReference>
<keyword evidence="2" id="KW-1185">Reference proteome</keyword>
<gene>
    <name evidence="1" type="ORF">F5148DRAFT_1214038</name>
</gene>
<sequence>MPSNSPSTIPITVFTGFLGAGKTSLILSILPQLPTAYRVVLLKNEFGDIEVDSQLAKQSSLTAVSEILNGCMCCVLVGQMKNALLEILEKYHPDRIIIESSGSAFPATLAFQIRELERETSRALALDSIVTVIDAENFTGYEDTSVTARMQAQYTDVLLINKWEHVSERALDEVLDHLNTLNDHTPKIRCAGKSVDPALIFGIDSKLFRDALPLSECPQPIDAAEGKIDVTTVAQHHDEVETVTLLRGAPGLTPPRTYAHATTTSCDHPHPHPHPHPRPHPESITAHSSPPPPLLDEAMLSTALHQLPKESVYRVKGFVRFATTSTSTPSAGAIATTDFRETLPQQWWILNWAFGRWELVPASDSSFADDVVREACEDERGAVRLTVMGERGEVRRYAKRLAEALGAEVVV</sequence>
<organism evidence="1 2">
    <name type="scientific">Russula earlei</name>
    <dbReference type="NCBI Taxonomy" id="71964"/>
    <lineage>
        <taxon>Eukaryota</taxon>
        <taxon>Fungi</taxon>
        <taxon>Dikarya</taxon>
        <taxon>Basidiomycota</taxon>
        <taxon>Agaricomycotina</taxon>
        <taxon>Agaricomycetes</taxon>
        <taxon>Russulales</taxon>
        <taxon>Russulaceae</taxon>
        <taxon>Russula</taxon>
    </lineage>
</organism>
<evidence type="ECO:0000313" key="2">
    <source>
        <dbReference type="Proteomes" id="UP001207468"/>
    </source>
</evidence>
<protein>
    <submittedName>
        <fullName evidence="1">CobW-domain-containing protein</fullName>
    </submittedName>
</protein>
<proteinExistence type="predicted"/>
<reference evidence="1" key="1">
    <citation type="submission" date="2021-03" db="EMBL/GenBank/DDBJ databases">
        <title>Evolutionary priming and transition to the ectomycorrhizal habit in an iconic lineage of mushroom-forming fungi: is preadaptation a requirement?</title>
        <authorList>
            <consortium name="DOE Joint Genome Institute"/>
            <person name="Looney B.P."/>
            <person name="Miyauchi S."/>
            <person name="Morin E."/>
            <person name="Drula E."/>
            <person name="Courty P.E."/>
            <person name="Chicoki N."/>
            <person name="Fauchery L."/>
            <person name="Kohler A."/>
            <person name="Kuo A."/>
            <person name="LaButti K."/>
            <person name="Pangilinan J."/>
            <person name="Lipzen A."/>
            <person name="Riley R."/>
            <person name="Andreopoulos W."/>
            <person name="He G."/>
            <person name="Johnson J."/>
            <person name="Barry K.W."/>
            <person name="Grigoriev I.V."/>
            <person name="Nagy L."/>
            <person name="Hibbett D."/>
            <person name="Henrissat B."/>
            <person name="Matheny P.B."/>
            <person name="Labbe J."/>
            <person name="Martin A.F."/>
        </authorList>
    </citation>
    <scope>NUCLEOTIDE SEQUENCE</scope>
    <source>
        <strain evidence="1">BPL698</strain>
    </source>
</reference>
<accession>A0ACC0U5M9</accession>
<dbReference type="EMBL" id="JAGFNK010000170">
    <property type="protein sequence ID" value="KAI9462144.1"/>
    <property type="molecule type" value="Genomic_DNA"/>
</dbReference>
<name>A0ACC0U5M9_9AGAM</name>
<evidence type="ECO:0000313" key="1">
    <source>
        <dbReference type="EMBL" id="KAI9462144.1"/>
    </source>
</evidence>
<comment type="caution">
    <text evidence="1">The sequence shown here is derived from an EMBL/GenBank/DDBJ whole genome shotgun (WGS) entry which is preliminary data.</text>
</comment>